<dbReference type="InterPro" id="IPR002347">
    <property type="entry name" value="SDR_fam"/>
</dbReference>
<comment type="similarity">
    <text evidence="1">Belongs to the short-chain dehydrogenases/reductases (SDR) family.</text>
</comment>
<dbReference type="InterPro" id="IPR036291">
    <property type="entry name" value="NAD(P)-bd_dom_sf"/>
</dbReference>
<dbReference type="PRINTS" id="PR00081">
    <property type="entry name" value="GDHRDH"/>
</dbReference>
<dbReference type="GO" id="GO:0016616">
    <property type="term" value="F:oxidoreductase activity, acting on the CH-OH group of donors, NAD or NADP as acceptor"/>
    <property type="evidence" value="ECO:0007669"/>
    <property type="project" value="TreeGrafter"/>
</dbReference>
<dbReference type="PANTHER" id="PTHR42760">
    <property type="entry name" value="SHORT-CHAIN DEHYDROGENASES/REDUCTASES FAMILY MEMBER"/>
    <property type="match status" value="1"/>
</dbReference>
<dbReference type="RefSeq" id="WP_279337718.1">
    <property type="nucleotide sequence ID" value="NZ_PHHC01000105.1"/>
</dbReference>
<evidence type="ECO:0000313" key="3">
    <source>
        <dbReference type="Proteomes" id="UP000239425"/>
    </source>
</evidence>
<evidence type="ECO:0000256" key="1">
    <source>
        <dbReference type="ARBA" id="ARBA00006484"/>
    </source>
</evidence>
<dbReference type="AlphaFoldDB" id="A0A2S5R801"/>
<gene>
    <name evidence="2" type="ORF">HCUR_01156</name>
</gene>
<dbReference type="Proteomes" id="UP000239425">
    <property type="component" value="Unassembled WGS sequence"/>
</dbReference>
<dbReference type="Pfam" id="PF13561">
    <property type="entry name" value="adh_short_C2"/>
    <property type="match status" value="1"/>
</dbReference>
<reference evidence="2 3" key="1">
    <citation type="submission" date="2017-11" db="EMBL/GenBank/DDBJ databases">
        <title>Comparative genomic analysis of Holospora spp., intranuclear symbionts of paramecia.</title>
        <authorList>
            <person name="Garushyants S.K."/>
            <person name="Beliavskaya A."/>
            <person name="Malko D.B."/>
            <person name="Logacheva M.D."/>
            <person name="Rautian M.S."/>
            <person name="Gelfand M.S."/>
        </authorList>
    </citation>
    <scope>NUCLEOTIDE SEQUENCE [LARGE SCALE GENOMIC DNA]</scope>
    <source>
        <strain evidence="3">02AZ16</strain>
    </source>
</reference>
<sequence length="88" mass="9484">MTKSLVTELSQYKIRINTINPGPVQSDLLGSPNKHDPNFWKDKIPEGFIAEPSDLDGLILYLASNSASKYVTGATFAIDGGISWGGKS</sequence>
<protein>
    <submittedName>
        <fullName evidence="2">3-oxoacyl-[acyl-carrier-protein] reductase FabG</fullName>
    </submittedName>
</protein>
<comment type="caution">
    <text evidence="2">The sequence shown here is derived from an EMBL/GenBank/DDBJ whole genome shotgun (WGS) entry which is preliminary data.</text>
</comment>
<organism evidence="2 3">
    <name type="scientific">Holospora curviuscula</name>
    <dbReference type="NCBI Taxonomy" id="1082868"/>
    <lineage>
        <taxon>Bacteria</taxon>
        <taxon>Pseudomonadati</taxon>
        <taxon>Pseudomonadota</taxon>
        <taxon>Alphaproteobacteria</taxon>
        <taxon>Holosporales</taxon>
        <taxon>Holosporaceae</taxon>
        <taxon>Holospora</taxon>
    </lineage>
</organism>
<dbReference type="EMBL" id="PHHC01000105">
    <property type="protein sequence ID" value="PPE03417.1"/>
    <property type="molecule type" value="Genomic_DNA"/>
</dbReference>
<proteinExistence type="inferred from homology"/>
<name>A0A2S5R801_9PROT</name>
<accession>A0A2S5R801</accession>
<dbReference type="SUPFAM" id="SSF51735">
    <property type="entry name" value="NAD(P)-binding Rossmann-fold domains"/>
    <property type="match status" value="1"/>
</dbReference>
<evidence type="ECO:0000313" key="2">
    <source>
        <dbReference type="EMBL" id="PPE03417.1"/>
    </source>
</evidence>
<dbReference type="Gene3D" id="3.40.50.720">
    <property type="entry name" value="NAD(P)-binding Rossmann-like Domain"/>
    <property type="match status" value="1"/>
</dbReference>
<keyword evidence="3" id="KW-1185">Reference proteome</keyword>